<protein>
    <submittedName>
        <fullName evidence="2">Uncharacterized protein</fullName>
    </submittedName>
</protein>
<accession>A0A2N1NPR4</accession>
<organism evidence="2 3">
    <name type="scientific">Rhizophagus irregularis</name>
    <dbReference type="NCBI Taxonomy" id="588596"/>
    <lineage>
        <taxon>Eukaryota</taxon>
        <taxon>Fungi</taxon>
        <taxon>Fungi incertae sedis</taxon>
        <taxon>Mucoromycota</taxon>
        <taxon>Glomeromycotina</taxon>
        <taxon>Glomeromycetes</taxon>
        <taxon>Glomerales</taxon>
        <taxon>Glomeraceae</taxon>
        <taxon>Rhizophagus</taxon>
    </lineage>
</organism>
<dbReference type="Proteomes" id="UP000233469">
    <property type="component" value="Unassembled WGS sequence"/>
</dbReference>
<sequence>MIAFRGPRRAYRKDDKFRQGFAHQIDAREAFAKAPLAESRRRAYDSDFMRTHDPVSYIPSDMTSMPSSSQFSIPLLPTPNGPFTQDLSQSSVSSRKNAKQQNSSYTNSISSQGPLTQNAYSSQGSMSLALSQSDRLRMMENSNNSLGHGLNQDINLKVLHNINVYTSPGRILPFCLVNLGS</sequence>
<feature type="compositionally biased region" description="Polar residues" evidence="1">
    <location>
        <begin position="81"/>
        <end position="126"/>
    </location>
</feature>
<dbReference type="AlphaFoldDB" id="A0A2N1NPR4"/>
<evidence type="ECO:0000256" key="1">
    <source>
        <dbReference type="SAM" id="MobiDB-lite"/>
    </source>
</evidence>
<dbReference type="EMBL" id="LLXL01000220">
    <property type="protein sequence ID" value="PKK75801.1"/>
    <property type="molecule type" value="Genomic_DNA"/>
</dbReference>
<evidence type="ECO:0000313" key="2">
    <source>
        <dbReference type="EMBL" id="PKK75801.1"/>
    </source>
</evidence>
<name>A0A2N1NPR4_9GLOM</name>
<proteinExistence type="predicted"/>
<dbReference type="VEuPathDB" id="FungiDB:RhiirA1_419352"/>
<comment type="caution">
    <text evidence="2">The sequence shown here is derived from an EMBL/GenBank/DDBJ whole genome shotgun (WGS) entry which is preliminary data.</text>
</comment>
<reference evidence="2 3" key="1">
    <citation type="submission" date="2016-04" db="EMBL/GenBank/DDBJ databases">
        <title>Genome analyses suggest a sexual origin of heterokaryosis in a supposedly ancient asexual fungus.</title>
        <authorList>
            <person name="Ropars J."/>
            <person name="Sedzielewska K."/>
            <person name="Noel J."/>
            <person name="Charron P."/>
            <person name="Farinelli L."/>
            <person name="Marton T."/>
            <person name="Kruger M."/>
            <person name="Pelin A."/>
            <person name="Brachmann A."/>
            <person name="Corradi N."/>
        </authorList>
    </citation>
    <scope>NUCLEOTIDE SEQUENCE [LARGE SCALE GENOMIC DNA]</scope>
    <source>
        <strain evidence="2 3">C2</strain>
    </source>
</reference>
<gene>
    <name evidence="2" type="ORF">RhiirC2_212325</name>
</gene>
<reference evidence="2 3" key="2">
    <citation type="submission" date="2017-10" db="EMBL/GenBank/DDBJ databases">
        <title>Extensive intraspecific genome diversity in a model arbuscular mycorrhizal fungus.</title>
        <authorList>
            <person name="Chen E.C.H."/>
            <person name="Morin E."/>
            <person name="Baudet D."/>
            <person name="Noel J."/>
            <person name="Ndikumana S."/>
            <person name="Charron P."/>
            <person name="St-Onge C."/>
            <person name="Giorgi J."/>
            <person name="Grigoriev I.V."/>
            <person name="Roux C."/>
            <person name="Martin F.M."/>
            <person name="Corradi N."/>
        </authorList>
    </citation>
    <scope>NUCLEOTIDE SEQUENCE [LARGE SCALE GENOMIC DNA]</scope>
    <source>
        <strain evidence="2 3">C2</strain>
    </source>
</reference>
<evidence type="ECO:0000313" key="3">
    <source>
        <dbReference type="Proteomes" id="UP000233469"/>
    </source>
</evidence>
<feature type="region of interest" description="Disordered" evidence="1">
    <location>
        <begin position="68"/>
        <end position="126"/>
    </location>
</feature>